<gene>
    <name evidence="2" type="ORF">N7456_002863</name>
</gene>
<dbReference type="Proteomes" id="UP001149165">
    <property type="component" value="Unassembled WGS sequence"/>
</dbReference>
<evidence type="ECO:0000256" key="1">
    <source>
        <dbReference type="SAM" id="MobiDB-lite"/>
    </source>
</evidence>
<feature type="region of interest" description="Disordered" evidence="1">
    <location>
        <begin position="90"/>
        <end position="142"/>
    </location>
</feature>
<proteinExistence type="predicted"/>
<feature type="compositionally biased region" description="Basic and acidic residues" evidence="1">
    <location>
        <begin position="97"/>
        <end position="110"/>
    </location>
</feature>
<dbReference type="AlphaFoldDB" id="A0A9W9FTP2"/>
<name>A0A9W9FTP2_9EURO</name>
<dbReference type="OrthoDB" id="4363545at2759"/>
<evidence type="ECO:0000313" key="2">
    <source>
        <dbReference type="EMBL" id="KAJ5106188.1"/>
    </source>
</evidence>
<feature type="compositionally biased region" description="Low complexity" evidence="1">
    <location>
        <begin position="114"/>
        <end position="127"/>
    </location>
</feature>
<reference evidence="2" key="2">
    <citation type="journal article" date="2023" name="IMA Fungus">
        <title>Comparative genomic study of the Penicillium genus elucidates a diverse pangenome and 15 lateral gene transfer events.</title>
        <authorList>
            <person name="Petersen C."/>
            <person name="Sorensen T."/>
            <person name="Nielsen M.R."/>
            <person name="Sondergaard T.E."/>
            <person name="Sorensen J.L."/>
            <person name="Fitzpatrick D.A."/>
            <person name="Frisvad J.C."/>
            <person name="Nielsen K.L."/>
        </authorList>
    </citation>
    <scope>NUCLEOTIDE SEQUENCE</scope>
    <source>
        <strain evidence="2">IBT 30069</strain>
    </source>
</reference>
<sequence length="522" mass="59014">MATPAQALSSPPHVSPNMPPFMGSVPPFPPFSAPTQQPYSMHFGPPFQYALQPSYAPQPAAPLAADPIFYQQLADLQREIAELRRAGEYKRNRRSRSYRDYDRNRRDHSVRPMGTATRAATAVSTRGGDTRSRSRSQSLDNFRERDIGHFEPRSRGKFLEVRDKSRIYHNVHIGRHVPPVEEAGADINPIPSLSFELEVARIPSPFSRFFKMATFTEKEVKKLMNDCKDKYSKETQTCFKDLFRGKLEEEKRSYQTLAIATLPRPMVEEYLVLRHVTTADDELKNVPSVATPEELKNILEMIRQATGKSDTGESTIQISINMLLVYAHDAVVSSNSPGARSICIQTEKTWSYPFIHQNKRYKLVGKPDYAVWYGEIEEIALNVVICEAKRFGHTSSGFSQCLAYMGIVHRLRKDAEKSHCAVYGVVSDAEDFVCMKINNNSEWSDFRLHSALDARNGNHDVLLGLLVHFMKKAALLSPVHSKELSGQTHSKGSYEYSIFRGVNSAVSDSEMEEEDSDDEGCY</sequence>
<dbReference type="EMBL" id="JAPQKH010000003">
    <property type="protein sequence ID" value="KAJ5106188.1"/>
    <property type="molecule type" value="Genomic_DNA"/>
</dbReference>
<accession>A0A9W9FTP2</accession>
<protein>
    <submittedName>
        <fullName evidence="2">Uncharacterized protein</fullName>
    </submittedName>
</protein>
<comment type="caution">
    <text evidence="2">The sequence shown here is derived from an EMBL/GenBank/DDBJ whole genome shotgun (WGS) entry which is preliminary data.</text>
</comment>
<organism evidence="2 3">
    <name type="scientific">Penicillium angulare</name>
    <dbReference type="NCBI Taxonomy" id="116970"/>
    <lineage>
        <taxon>Eukaryota</taxon>
        <taxon>Fungi</taxon>
        <taxon>Dikarya</taxon>
        <taxon>Ascomycota</taxon>
        <taxon>Pezizomycotina</taxon>
        <taxon>Eurotiomycetes</taxon>
        <taxon>Eurotiomycetidae</taxon>
        <taxon>Eurotiales</taxon>
        <taxon>Aspergillaceae</taxon>
        <taxon>Penicillium</taxon>
    </lineage>
</organism>
<evidence type="ECO:0000313" key="3">
    <source>
        <dbReference type="Proteomes" id="UP001149165"/>
    </source>
</evidence>
<reference evidence="2" key="1">
    <citation type="submission" date="2022-11" db="EMBL/GenBank/DDBJ databases">
        <authorList>
            <person name="Petersen C."/>
        </authorList>
    </citation>
    <scope>NUCLEOTIDE SEQUENCE</scope>
    <source>
        <strain evidence="2">IBT 30069</strain>
    </source>
</reference>
<keyword evidence="3" id="KW-1185">Reference proteome</keyword>